<dbReference type="STRING" id="966.BTA35_0213975"/>
<keyword evidence="9" id="KW-1185">Reference proteome</keyword>
<dbReference type="Gene3D" id="3.40.50.2300">
    <property type="match status" value="1"/>
</dbReference>
<dbReference type="Pfam" id="PF00196">
    <property type="entry name" value="GerE"/>
    <property type="match status" value="1"/>
</dbReference>
<dbReference type="GO" id="GO:0006355">
    <property type="term" value="P:regulation of DNA-templated transcription"/>
    <property type="evidence" value="ECO:0007669"/>
    <property type="project" value="InterPro"/>
</dbReference>
<evidence type="ECO:0000256" key="3">
    <source>
        <dbReference type="ARBA" id="ARBA00023125"/>
    </source>
</evidence>
<proteinExistence type="predicted"/>
<evidence type="ECO:0000313" key="8">
    <source>
        <dbReference type="EMBL" id="OOV86319.1"/>
    </source>
</evidence>
<dbReference type="PANTHER" id="PTHR43214">
    <property type="entry name" value="TWO-COMPONENT RESPONSE REGULATOR"/>
    <property type="match status" value="1"/>
</dbReference>
<keyword evidence="4" id="KW-0804">Transcription</keyword>
<dbReference type="SUPFAM" id="SSF52172">
    <property type="entry name" value="CheY-like"/>
    <property type="match status" value="1"/>
</dbReference>
<dbReference type="CDD" id="cd17535">
    <property type="entry name" value="REC_NarL-like"/>
    <property type="match status" value="1"/>
</dbReference>
<dbReference type="PROSITE" id="PS50110">
    <property type="entry name" value="RESPONSE_REGULATORY"/>
    <property type="match status" value="1"/>
</dbReference>
<dbReference type="EMBL" id="MTSD02000007">
    <property type="protein sequence ID" value="OOV86319.1"/>
    <property type="molecule type" value="Genomic_DNA"/>
</dbReference>
<dbReference type="PRINTS" id="PR00038">
    <property type="entry name" value="HTHLUXR"/>
</dbReference>
<keyword evidence="2" id="KW-0805">Transcription regulation</keyword>
<dbReference type="SMART" id="SM00421">
    <property type="entry name" value="HTH_LUXR"/>
    <property type="match status" value="1"/>
</dbReference>
<dbReference type="RefSeq" id="WP_078320433.1">
    <property type="nucleotide sequence ID" value="NZ_FXTS01000008.1"/>
</dbReference>
<dbReference type="SMART" id="SM00448">
    <property type="entry name" value="REC"/>
    <property type="match status" value="1"/>
</dbReference>
<feature type="modified residue" description="4-aspartylphosphate" evidence="5">
    <location>
        <position position="68"/>
    </location>
</feature>
<name>A0A1T1H8Y1_OCELI</name>
<evidence type="ECO:0000259" key="7">
    <source>
        <dbReference type="PROSITE" id="PS50110"/>
    </source>
</evidence>
<dbReference type="InterPro" id="IPR000792">
    <property type="entry name" value="Tscrpt_reg_LuxR_C"/>
</dbReference>
<evidence type="ECO:0000256" key="2">
    <source>
        <dbReference type="ARBA" id="ARBA00023015"/>
    </source>
</evidence>
<keyword evidence="3 8" id="KW-0238">DNA-binding</keyword>
<evidence type="ECO:0000256" key="4">
    <source>
        <dbReference type="ARBA" id="ARBA00023163"/>
    </source>
</evidence>
<feature type="domain" description="Response regulatory" evidence="7">
    <location>
        <begin position="17"/>
        <end position="133"/>
    </location>
</feature>
<reference evidence="8" key="1">
    <citation type="submission" date="2017-02" db="EMBL/GenBank/DDBJ databases">
        <title>Draft Genome Sequence of the Salt Water Bacterium Oceanospirillum linum ATCC 11336.</title>
        <authorList>
            <person name="Trachtenberg A.M."/>
            <person name="Carney J.G."/>
            <person name="Linnane J.D."/>
            <person name="Rheaume B.A."/>
            <person name="Pitts N.L."/>
            <person name="Mykles D.L."/>
            <person name="Maclea K.S."/>
        </authorList>
    </citation>
    <scope>NUCLEOTIDE SEQUENCE [LARGE SCALE GENOMIC DNA]</scope>
    <source>
        <strain evidence="8">ATCC 11336</strain>
    </source>
</reference>
<dbReference type="InterPro" id="IPR058245">
    <property type="entry name" value="NreC/VraR/RcsB-like_REC"/>
</dbReference>
<evidence type="ECO:0000256" key="5">
    <source>
        <dbReference type="PROSITE-ProRule" id="PRU00169"/>
    </source>
</evidence>
<organism evidence="8 9">
    <name type="scientific">Oceanospirillum linum</name>
    <dbReference type="NCBI Taxonomy" id="966"/>
    <lineage>
        <taxon>Bacteria</taxon>
        <taxon>Pseudomonadati</taxon>
        <taxon>Pseudomonadota</taxon>
        <taxon>Gammaproteobacteria</taxon>
        <taxon>Oceanospirillales</taxon>
        <taxon>Oceanospirillaceae</taxon>
        <taxon>Oceanospirillum</taxon>
    </lineage>
</organism>
<gene>
    <name evidence="8" type="ORF">BTA35_0213975</name>
</gene>
<dbReference type="PANTHER" id="PTHR43214:SF41">
    <property type="entry name" value="NITRATE_NITRITE RESPONSE REGULATOR PROTEIN NARP"/>
    <property type="match status" value="1"/>
</dbReference>
<comment type="caution">
    <text evidence="8">The sequence shown here is derived from an EMBL/GenBank/DDBJ whole genome shotgun (WGS) entry which is preliminary data.</text>
</comment>
<dbReference type="GO" id="GO:0003677">
    <property type="term" value="F:DNA binding"/>
    <property type="evidence" value="ECO:0007669"/>
    <property type="project" value="UniProtKB-KW"/>
</dbReference>
<feature type="domain" description="HTH luxR-type" evidence="6">
    <location>
        <begin position="154"/>
        <end position="219"/>
    </location>
</feature>
<dbReference type="InterPro" id="IPR011006">
    <property type="entry name" value="CheY-like_superfamily"/>
</dbReference>
<sequence>MTEQASLSDHPKSASIKLLLVDDHPLVRDGIRARFEADDLIEVIGEAQNGQQALDFVEHRRPDVVLMDVSMPVMNGLEATQHLRNRYPSVPVLILSMHDSREYIQQLVQTGASGYVLKDVGSDELVRAIQTVHQGGSYFSAGVSRVLFQGQPDTTEQKQALTPREETVLRYLAEGNSNKEIARQLDISVRTVETHRQNIKQKLDIHTAAGLARYAVEEGLVS</sequence>
<dbReference type="InterPro" id="IPR016032">
    <property type="entry name" value="Sig_transdc_resp-reg_C-effctor"/>
</dbReference>
<evidence type="ECO:0000313" key="9">
    <source>
        <dbReference type="Proteomes" id="UP000190064"/>
    </source>
</evidence>
<dbReference type="Pfam" id="PF00072">
    <property type="entry name" value="Response_reg"/>
    <property type="match status" value="1"/>
</dbReference>
<dbReference type="Proteomes" id="UP000190064">
    <property type="component" value="Unassembled WGS sequence"/>
</dbReference>
<protein>
    <submittedName>
        <fullName evidence="8">DNA-binding response regulator</fullName>
    </submittedName>
</protein>
<evidence type="ECO:0000259" key="6">
    <source>
        <dbReference type="PROSITE" id="PS50043"/>
    </source>
</evidence>
<dbReference type="InterPro" id="IPR001789">
    <property type="entry name" value="Sig_transdc_resp-reg_receiver"/>
</dbReference>
<dbReference type="CDD" id="cd06170">
    <property type="entry name" value="LuxR_C_like"/>
    <property type="match status" value="1"/>
</dbReference>
<dbReference type="PROSITE" id="PS50043">
    <property type="entry name" value="HTH_LUXR_2"/>
    <property type="match status" value="1"/>
</dbReference>
<accession>A0A1T1H8Y1</accession>
<evidence type="ECO:0000256" key="1">
    <source>
        <dbReference type="ARBA" id="ARBA00022553"/>
    </source>
</evidence>
<dbReference type="SUPFAM" id="SSF46894">
    <property type="entry name" value="C-terminal effector domain of the bipartite response regulators"/>
    <property type="match status" value="1"/>
</dbReference>
<dbReference type="PROSITE" id="PS00622">
    <property type="entry name" value="HTH_LUXR_1"/>
    <property type="match status" value="1"/>
</dbReference>
<dbReference type="InterPro" id="IPR039420">
    <property type="entry name" value="WalR-like"/>
</dbReference>
<dbReference type="AlphaFoldDB" id="A0A1T1H8Y1"/>
<dbReference type="GO" id="GO:0000160">
    <property type="term" value="P:phosphorelay signal transduction system"/>
    <property type="evidence" value="ECO:0007669"/>
    <property type="project" value="InterPro"/>
</dbReference>
<keyword evidence="1 5" id="KW-0597">Phosphoprotein</keyword>